<dbReference type="Gene3D" id="3.40.50.2300">
    <property type="match status" value="2"/>
</dbReference>
<dbReference type="GO" id="GO:0000976">
    <property type="term" value="F:transcription cis-regulatory region binding"/>
    <property type="evidence" value="ECO:0007669"/>
    <property type="project" value="TreeGrafter"/>
</dbReference>
<gene>
    <name evidence="6" type="ORF">HNR09_002636</name>
</gene>
<keyword evidence="7" id="KW-1185">Reference proteome</keyword>
<proteinExistence type="predicted"/>
<dbReference type="SUPFAM" id="SSF53822">
    <property type="entry name" value="Periplasmic binding protein-like I"/>
    <property type="match status" value="1"/>
</dbReference>
<dbReference type="EMBL" id="JACCFY010000001">
    <property type="protein sequence ID" value="NYJ79225.1"/>
    <property type="molecule type" value="Genomic_DNA"/>
</dbReference>
<dbReference type="PANTHER" id="PTHR30146">
    <property type="entry name" value="LACI-RELATED TRANSCRIPTIONAL REPRESSOR"/>
    <property type="match status" value="1"/>
</dbReference>
<dbReference type="InterPro" id="IPR046335">
    <property type="entry name" value="LacI/GalR-like_sensor"/>
</dbReference>
<dbReference type="InterPro" id="IPR010982">
    <property type="entry name" value="Lambda_DNA-bd_dom_sf"/>
</dbReference>
<organism evidence="6 7">
    <name type="scientific">Nesterenkonia xinjiangensis</name>
    <dbReference type="NCBI Taxonomy" id="225327"/>
    <lineage>
        <taxon>Bacteria</taxon>
        <taxon>Bacillati</taxon>
        <taxon>Actinomycetota</taxon>
        <taxon>Actinomycetes</taxon>
        <taxon>Micrococcales</taxon>
        <taxon>Micrococcaceae</taxon>
        <taxon>Nesterenkonia</taxon>
    </lineage>
</organism>
<feature type="domain" description="HTH lacI-type" evidence="5">
    <location>
        <begin position="1"/>
        <end position="53"/>
    </location>
</feature>
<reference evidence="6 7" key="1">
    <citation type="submission" date="2020-07" db="EMBL/GenBank/DDBJ databases">
        <title>Sequencing the genomes of 1000 actinobacteria strains.</title>
        <authorList>
            <person name="Klenk H.-P."/>
        </authorList>
    </citation>
    <scope>NUCLEOTIDE SEQUENCE [LARGE SCALE GENOMIC DNA]</scope>
    <source>
        <strain evidence="6 7">DSM 15475</strain>
    </source>
</reference>
<protein>
    <submittedName>
        <fullName evidence="6">DNA-binding LacI/PurR family transcriptional regulator</fullName>
    </submittedName>
</protein>
<evidence type="ECO:0000259" key="5">
    <source>
        <dbReference type="PROSITE" id="PS50932"/>
    </source>
</evidence>
<dbReference type="PROSITE" id="PS00356">
    <property type="entry name" value="HTH_LACI_1"/>
    <property type="match status" value="1"/>
</dbReference>
<keyword evidence="3" id="KW-0804">Transcription</keyword>
<dbReference type="PANTHER" id="PTHR30146:SF109">
    <property type="entry name" value="HTH-TYPE TRANSCRIPTIONAL REGULATOR GALS"/>
    <property type="match status" value="1"/>
</dbReference>
<sequence length="388" mass="41113">MSDVARAAGVSTMTVSNVVNDRPGVSAEVRRRVLRQLADSGYRMNVSARNLRSGHSGVIGLAVPGHDVPYFGSLAMHIAREADQRGYRVAVEQTGAQEAGEVAAIQFSRAMDYDGLILSIVGMDLEKLEVAPTFPIVLLGERENPTAADHVSMANREGSRAAVEHLREQGARRIAFIGGPDTPDQTIHSLRLGGYRSALEQAGLGVDPALLFDASEVTMESGRLAGHRLAREIRSARQEGRPAPDAAFAITDTVAFGALRGLADHGVTVPEDLLLVGFDDIPEAAFMVPALSSVAPDLAWTARRAVELLLERIGASGRPGGAESRQVREETIPWSLEVRESSTPVRSQQGSVPVPGAEHTEGSAMAEQDAFLVAQTPPSSSTSTGDAS</sequence>
<dbReference type="SMART" id="SM00354">
    <property type="entry name" value="HTH_LACI"/>
    <property type="match status" value="1"/>
</dbReference>
<dbReference type="PROSITE" id="PS50932">
    <property type="entry name" value="HTH_LACI_2"/>
    <property type="match status" value="1"/>
</dbReference>
<evidence type="ECO:0000256" key="1">
    <source>
        <dbReference type="ARBA" id="ARBA00023015"/>
    </source>
</evidence>
<dbReference type="Pfam" id="PF00356">
    <property type="entry name" value="LacI"/>
    <property type="match status" value="1"/>
</dbReference>
<dbReference type="InterPro" id="IPR000843">
    <property type="entry name" value="HTH_LacI"/>
</dbReference>
<evidence type="ECO:0000256" key="4">
    <source>
        <dbReference type="SAM" id="MobiDB-lite"/>
    </source>
</evidence>
<feature type="region of interest" description="Disordered" evidence="4">
    <location>
        <begin position="317"/>
        <end position="388"/>
    </location>
</feature>
<comment type="caution">
    <text evidence="6">The sequence shown here is derived from an EMBL/GenBank/DDBJ whole genome shotgun (WGS) entry which is preliminary data.</text>
</comment>
<dbReference type="CDD" id="cd06267">
    <property type="entry name" value="PBP1_LacI_sugar_binding-like"/>
    <property type="match status" value="1"/>
</dbReference>
<evidence type="ECO:0000313" key="7">
    <source>
        <dbReference type="Proteomes" id="UP000535437"/>
    </source>
</evidence>
<dbReference type="AlphaFoldDB" id="A0A7Z0GNM7"/>
<feature type="compositionally biased region" description="Polar residues" evidence="4">
    <location>
        <begin position="376"/>
        <end position="388"/>
    </location>
</feature>
<keyword evidence="2 6" id="KW-0238">DNA-binding</keyword>
<dbReference type="GO" id="GO:0003700">
    <property type="term" value="F:DNA-binding transcription factor activity"/>
    <property type="evidence" value="ECO:0007669"/>
    <property type="project" value="TreeGrafter"/>
</dbReference>
<evidence type="ECO:0000256" key="3">
    <source>
        <dbReference type="ARBA" id="ARBA00023163"/>
    </source>
</evidence>
<dbReference type="InterPro" id="IPR028082">
    <property type="entry name" value="Peripla_BP_I"/>
</dbReference>
<dbReference type="Gene3D" id="1.10.260.40">
    <property type="entry name" value="lambda repressor-like DNA-binding domains"/>
    <property type="match status" value="1"/>
</dbReference>
<dbReference type="Pfam" id="PF13377">
    <property type="entry name" value="Peripla_BP_3"/>
    <property type="match status" value="1"/>
</dbReference>
<dbReference type="CDD" id="cd01392">
    <property type="entry name" value="HTH_LacI"/>
    <property type="match status" value="1"/>
</dbReference>
<feature type="compositionally biased region" description="Polar residues" evidence="4">
    <location>
        <begin position="341"/>
        <end position="351"/>
    </location>
</feature>
<accession>A0A7Z0GNM7</accession>
<evidence type="ECO:0000313" key="6">
    <source>
        <dbReference type="EMBL" id="NYJ79225.1"/>
    </source>
</evidence>
<evidence type="ECO:0000256" key="2">
    <source>
        <dbReference type="ARBA" id="ARBA00023125"/>
    </source>
</evidence>
<dbReference type="SUPFAM" id="SSF47413">
    <property type="entry name" value="lambda repressor-like DNA-binding domains"/>
    <property type="match status" value="1"/>
</dbReference>
<name>A0A7Z0GNM7_9MICC</name>
<dbReference type="Proteomes" id="UP000535437">
    <property type="component" value="Unassembled WGS sequence"/>
</dbReference>
<dbReference type="RefSeq" id="WP_179542475.1">
    <property type="nucleotide sequence ID" value="NZ_BAAALL010000001.1"/>
</dbReference>
<keyword evidence="1" id="KW-0805">Transcription regulation</keyword>